<dbReference type="RefSeq" id="WP_187534877.1">
    <property type="nucleotide sequence ID" value="NZ_CBCSHU010000015.1"/>
</dbReference>
<proteinExistence type="predicted"/>
<dbReference type="GO" id="GO:0050500">
    <property type="term" value="F:1,3-beta-galactosyl-N-acetylhexosamine phosphorylase activity"/>
    <property type="evidence" value="ECO:0007669"/>
    <property type="project" value="UniProtKB-EC"/>
</dbReference>
<accession>A0A7G9S1F6</accession>
<dbReference type="InterPro" id="IPR029062">
    <property type="entry name" value="Class_I_gatase-like"/>
</dbReference>
<evidence type="ECO:0000259" key="1">
    <source>
        <dbReference type="Pfam" id="PF09508"/>
    </source>
</evidence>
<dbReference type="GO" id="GO:0004645">
    <property type="term" value="F:1,4-alpha-oligoglucan phosphorylase activity"/>
    <property type="evidence" value="ECO:0007669"/>
    <property type="project" value="InterPro"/>
</dbReference>
<protein>
    <submittedName>
        <fullName evidence="4">1,3-beta-galactosyl-N-acetylhexosamine phosphorylase</fullName>
        <ecNumber evidence="4">2.4.1.211</ecNumber>
    </submittedName>
</protein>
<dbReference type="Gene3D" id="3.40.50.880">
    <property type="match status" value="1"/>
</dbReference>
<dbReference type="AlphaFoldDB" id="A0A7G9S1F6"/>
<dbReference type="InterPro" id="IPR035080">
    <property type="entry name" value="Lact_bio_phlase-like_N"/>
</dbReference>
<sequence length="730" mass="84331">MTKIKGRVTLPSQNNFYEETKDLMNRWGADALRDSDGTKLDDQIKDLDAKIYTTYFVARGHNEFAYQHLDEMQQLYLMSDYTLATETVCTIDFMNGFLTEQIKPDYHHDPKVWWDVYDRTTETRVDPVDWNVNEETHQVEVHNAIPFHEYTVNFLSYMIWDPTQMYNHITNDWGDKPKEIPFDARQPHSHKYMVETLIDFMENNPKTDVVRFTTFYYHFTLFFNDKRKEKFVDWFGYGSSVSPAALEAFEAEKGYRLTSEDFITNGYYNSTFKEPTDAYRDYIDFQQKFVAMRAKELVDIVHQYGKEAVMFLGDNWIGTEPYGKYFESIGLDGVVGSVGGGTTLRLISDIPHVKYTEGRFLPYFFPDTFFEGNDQAILDEAVDNWVSARRALLRSPLNRIGYGGYPSLAYKFPTFVDYISETTEQFREILTHVEDKKPYSKCTVAILNSFGKLRTWQSYMVAHALHYKQIYSYLGILESLSGLDVDVEFISFDEIKDGIPSHIDVIINAGDAGTSFSGGSQWSNPELVSTIRQWVYEGHGFIGVGEPSALEKGGHFFQLNDILGVDKELGYTLSTDKYFNQPLSSHFITEDLTENFNHGEQINNTYARFEDTEIIAMDQENVTIAARDYGQGRGVYLMGLPYNFSNTRILLRSIYYSMKKEEELTRFFSSNIYCEVNVYPESHKIAVVNNTNQVQKTIIYDGHGNGIEIELSGSEILWGNVHEKDIEFSA</sequence>
<evidence type="ECO:0000313" key="4">
    <source>
        <dbReference type="EMBL" id="QNN61681.1"/>
    </source>
</evidence>
<reference evidence="4 5" key="1">
    <citation type="submission" date="2020-08" db="EMBL/GenBank/DDBJ databases">
        <title>Genome sequence of Erysipelothrix inopinata DSM 15511T.</title>
        <authorList>
            <person name="Hyun D.-W."/>
            <person name="Bae J.-W."/>
        </authorList>
    </citation>
    <scope>NUCLEOTIDE SEQUENCE [LARGE SCALE GENOMIC DNA]</scope>
    <source>
        <strain evidence="4 5">DSM 15511</strain>
    </source>
</reference>
<dbReference type="Pfam" id="PF17386">
    <property type="entry name" value="LBP_C"/>
    <property type="match status" value="1"/>
</dbReference>
<keyword evidence="4" id="KW-0328">Glycosyltransferase</keyword>
<dbReference type="InterPro" id="IPR013783">
    <property type="entry name" value="Ig-like_fold"/>
</dbReference>
<organism evidence="4 5">
    <name type="scientific">Erysipelothrix inopinata</name>
    <dbReference type="NCBI Taxonomy" id="225084"/>
    <lineage>
        <taxon>Bacteria</taxon>
        <taxon>Bacillati</taxon>
        <taxon>Bacillota</taxon>
        <taxon>Erysipelotrichia</taxon>
        <taxon>Erysipelotrichales</taxon>
        <taxon>Erysipelotrichaceae</taxon>
        <taxon>Erysipelothrix</taxon>
    </lineage>
</organism>
<evidence type="ECO:0000259" key="3">
    <source>
        <dbReference type="Pfam" id="PF17386"/>
    </source>
</evidence>
<gene>
    <name evidence="4" type="primary">gnpA</name>
    <name evidence="4" type="ORF">H9L01_04820</name>
</gene>
<keyword evidence="5" id="KW-1185">Reference proteome</keyword>
<dbReference type="InterPro" id="IPR035356">
    <property type="entry name" value="LBP_C"/>
</dbReference>
<name>A0A7G9S1F6_9FIRM</name>
<feature type="domain" description="Lacto-N-biose phosphorylase-like N-terminal TIM barrel" evidence="1">
    <location>
        <begin position="6"/>
        <end position="440"/>
    </location>
</feature>
<dbReference type="EMBL" id="CP060715">
    <property type="protein sequence ID" value="QNN61681.1"/>
    <property type="molecule type" value="Genomic_DNA"/>
</dbReference>
<dbReference type="NCBIfam" id="TIGR02336">
    <property type="entry name" value="1,3-beta-galactosyl-N-acetylhexosamine phosphorylase"/>
    <property type="match status" value="1"/>
</dbReference>
<dbReference type="InterPro" id="IPR013780">
    <property type="entry name" value="Glyco_hydro_b"/>
</dbReference>
<dbReference type="EC" id="2.4.1.211" evidence="4"/>
<keyword evidence="4" id="KW-0808">Transferase</keyword>
<dbReference type="Pfam" id="PF17385">
    <property type="entry name" value="LBP_M"/>
    <property type="match status" value="1"/>
</dbReference>
<dbReference type="SUPFAM" id="SSF52317">
    <property type="entry name" value="Class I glutamine amidotransferase-like"/>
    <property type="match status" value="1"/>
</dbReference>
<dbReference type="Proteomes" id="UP000515928">
    <property type="component" value="Chromosome"/>
</dbReference>
<dbReference type="KEGG" id="eio:H9L01_04820"/>
<dbReference type="Gene3D" id="2.60.40.10">
    <property type="entry name" value="Immunoglobulins"/>
    <property type="match status" value="1"/>
</dbReference>
<evidence type="ECO:0000313" key="5">
    <source>
        <dbReference type="Proteomes" id="UP000515928"/>
    </source>
</evidence>
<dbReference type="Pfam" id="PF09508">
    <property type="entry name" value="Lact_bio_phlase"/>
    <property type="match status" value="1"/>
</dbReference>
<feature type="domain" description="Lacto-N-biose phosphorylase central" evidence="2">
    <location>
        <begin position="443"/>
        <end position="662"/>
    </location>
</feature>
<evidence type="ECO:0000259" key="2">
    <source>
        <dbReference type="Pfam" id="PF17385"/>
    </source>
</evidence>
<dbReference type="InterPro" id="IPR035363">
    <property type="entry name" value="LBP_M"/>
</dbReference>
<dbReference type="Gene3D" id="3.20.20.80">
    <property type="entry name" value="Glycosidases"/>
    <property type="match status" value="1"/>
</dbReference>
<dbReference type="Gene3D" id="2.60.40.1180">
    <property type="entry name" value="Golgi alpha-mannosidase II"/>
    <property type="match status" value="1"/>
</dbReference>
<dbReference type="InterPro" id="IPR012711">
    <property type="entry name" value="Lacto-N-biose_phosphorylase"/>
</dbReference>
<feature type="domain" description="Lacto-N-biose phosphorylase C-terminal" evidence="3">
    <location>
        <begin position="667"/>
        <end position="718"/>
    </location>
</feature>